<comment type="similarity">
    <text evidence="1">Belongs to the myoviridae tail sheath protein family.</text>
</comment>
<dbReference type="InterPro" id="IPR054564">
    <property type="entry name" value="Gp18_domIII_N"/>
</dbReference>
<name>A0ABV4JWN6_9BACT</name>
<dbReference type="RefSeq" id="WP_371150732.1">
    <property type="nucleotide sequence ID" value="NZ_JBFSOO010000008.1"/>
</dbReference>
<sequence>MAEQFLHGVEVLELDDGPRPIRTVKSSVIGLVGTAPDADASAFPINTPVLVAGSRAEAAKLDTVGDYAGTLPAAMDAIFDQTGAVVVVVRVEEGADEAATLTNVIGGTDANTGQYSGVLALLGAKSALGFAPRILCAPGFTHQRTEDAENPGTYLKNPVMAELEGIAPRLRAIITGDGPNTNDADAIAARNDFGTARVYMVDPGVKVYRNGVYKNYPASAHVAGLISRIDNERGFWWSPSNQQINGISGTCRPIDFTLGDTNSRANLLNEKEVATIINEEGYRLWGNRTCSSDPKWAFLSVRRTADMINESILQAHLWAVDRNITATYFEDVVEGVNDYLRHLKNIGAILGGVCWVDEELNSPDQLAQGNTYFDFDFTPPAPAEHVTFRSRMHNGYFTEVFE</sequence>
<dbReference type="EMBL" id="JBFSOO010000008">
    <property type="protein sequence ID" value="MEZ6854190.1"/>
    <property type="molecule type" value="Genomic_DNA"/>
</dbReference>
<dbReference type="Proteomes" id="UP001568358">
    <property type="component" value="Unassembled WGS sequence"/>
</dbReference>
<dbReference type="InterPro" id="IPR035089">
    <property type="entry name" value="Phage_sheath_subtilisin"/>
</dbReference>
<comment type="caution">
    <text evidence="5">The sequence shown here is derived from an EMBL/GenBank/DDBJ whole genome shotgun (WGS) entry which is preliminary data.</text>
</comment>
<reference evidence="5 6" key="1">
    <citation type="submission" date="2024-07" db="EMBL/GenBank/DDBJ databases">
        <title>Active virus-host system and metabolic interactions in a Lokiarchaeon culture.</title>
        <authorList>
            <person name="Ponce Toledo R.I."/>
            <person name="Rodrigues Oliveira T."/>
            <person name="Schleper C."/>
        </authorList>
    </citation>
    <scope>NUCLEOTIDE SEQUENCE [LARGE SCALE GENOMIC DNA]</scope>
    <source>
        <strain evidence="5 6">B35</strain>
    </source>
</reference>
<feature type="domain" description="Tail sheath protein Gp18-like" evidence="4">
    <location>
        <begin position="28"/>
        <end position="91"/>
    </location>
</feature>
<dbReference type="Pfam" id="PF04984">
    <property type="entry name" value="Phage_sheath_1"/>
    <property type="match status" value="1"/>
</dbReference>
<evidence type="ECO:0000259" key="2">
    <source>
        <dbReference type="Pfam" id="PF04984"/>
    </source>
</evidence>
<evidence type="ECO:0000256" key="1">
    <source>
        <dbReference type="ARBA" id="ARBA00008005"/>
    </source>
</evidence>
<protein>
    <submittedName>
        <fullName evidence="5">Phage tail sheath C-terminal domain-containing protein</fullName>
    </submittedName>
</protein>
<evidence type="ECO:0000259" key="3">
    <source>
        <dbReference type="Pfam" id="PF17482"/>
    </source>
</evidence>
<dbReference type="InterPro" id="IPR020287">
    <property type="entry name" value="Tail_sheath_C"/>
</dbReference>
<organism evidence="5 6">
    <name type="scientific">Halodesulfovibrio aestuarii</name>
    <dbReference type="NCBI Taxonomy" id="126333"/>
    <lineage>
        <taxon>Bacteria</taxon>
        <taxon>Pseudomonadati</taxon>
        <taxon>Thermodesulfobacteriota</taxon>
        <taxon>Desulfovibrionia</taxon>
        <taxon>Desulfovibrionales</taxon>
        <taxon>Desulfovibrionaceae</taxon>
        <taxon>Halodesulfovibrio</taxon>
    </lineage>
</organism>
<dbReference type="PANTHER" id="PTHR35861:SF1">
    <property type="entry name" value="PHAGE TAIL SHEATH PROTEIN"/>
    <property type="match status" value="1"/>
</dbReference>
<dbReference type="Gene3D" id="3.40.50.11780">
    <property type="match status" value="1"/>
</dbReference>
<proteinExistence type="inferred from homology"/>
<evidence type="ECO:0000313" key="6">
    <source>
        <dbReference type="Proteomes" id="UP001568358"/>
    </source>
</evidence>
<dbReference type="Pfam" id="PF22671">
    <property type="entry name" value="Gp18_domIII_N"/>
    <property type="match status" value="1"/>
</dbReference>
<evidence type="ECO:0000259" key="4">
    <source>
        <dbReference type="Pfam" id="PF22671"/>
    </source>
</evidence>
<gene>
    <name evidence="5" type="ORF">AB2Z07_11735</name>
</gene>
<accession>A0ABV4JWN6</accession>
<evidence type="ECO:0000313" key="5">
    <source>
        <dbReference type="EMBL" id="MEZ6854190.1"/>
    </source>
</evidence>
<keyword evidence="6" id="KW-1185">Reference proteome</keyword>
<dbReference type="PANTHER" id="PTHR35861">
    <property type="match status" value="1"/>
</dbReference>
<dbReference type="InterPro" id="IPR052042">
    <property type="entry name" value="Tail_sheath_structural"/>
</dbReference>
<feature type="domain" description="Tail sheath protein subtilisin-like" evidence="2">
    <location>
        <begin position="120"/>
        <end position="290"/>
    </location>
</feature>
<dbReference type="Pfam" id="PF17482">
    <property type="entry name" value="Phage_sheath_1C"/>
    <property type="match status" value="1"/>
</dbReference>
<feature type="domain" description="Tail sheath protein C-terminal" evidence="3">
    <location>
        <begin position="291"/>
        <end position="391"/>
    </location>
</feature>